<dbReference type="Proteomes" id="UP000198284">
    <property type="component" value="Unassembled WGS sequence"/>
</dbReference>
<evidence type="ECO:0000313" key="2">
    <source>
        <dbReference type="Proteomes" id="UP000198284"/>
    </source>
</evidence>
<gene>
    <name evidence="1" type="ORF">SAMN06265795_106101</name>
</gene>
<name>A0A239H5V6_9BURK</name>
<keyword evidence="2" id="KW-1185">Reference proteome</keyword>
<reference evidence="1 2" key="1">
    <citation type="submission" date="2017-06" db="EMBL/GenBank/DDBJ databases">
        <authorList>
            <person name="Kim H.J."/>
            <person name="Triplett B.A."/>
        </authorList>
    </citation>
    <scope>NUCLEOTIDE SEQUENCE [LARGE SCALE GENOMIC DNA]</scope>
    <source>
        <strain evidence="1 2">U15</strain>
    </source>
</reference>
<evidence type="ECO:0000313" key="1">
    <source>
        <dbReference type="EMBL" id="SNS76602.1"/>
    </source>
</evidence>
<organism evidence="1 2">
    <name type="scientific">Noviherbaspirillum humi</name>
    <dbReference type="NCBI Taxonomy" id="1688639"/>
    <lineage>
        <taxon>Bacteria</taxon>
        <taxon>Pseudomonadati</taxon>
        <taxon>Pseudomonadota</taxon>
        <taxon>Betaproteobacteria</taxon>
        <taxon>Burkholderiales</taxon>
        <taxon>Oxalobacteraceae</taxon>
        <taxon>Noviherbaspirillum</taxon>
    </lineage>
</organism>
<dbReference type="EMBL" id="FZOT01000006">
    <property type="protein sequence ID" value="SNS76602.1"/>
    <property type="molecule type" value="Genomic_DNA"/>
</dbReference>
<protein>
    <submittedName>
        <fullName evidence="1">Uncharacterized protein</fullName>
    </submittedName>
</protein>
<sequence>MQEWTKHDREARPPSQDTFLITETRMHRNLRESLAMSQTVKIPSDISPRGARLARSHTASGGMQELKLPELAGLAFAPLVRYLHNWWMQRAERHYLICADVELQRAREAQQNVAYYQKRAALARAARH</sequence>
<accession>A0A239H5V6</accession>
<proteinExistence type="predicted"/>
<dbReference type="AlphaFoldDB" id="A0A239H5V6"/>